<dbReference type="CDD" id="cd00082">
    <property type="entry name" value="HisKA"/>
    <property type="match status" value="1"/>
</dbReference>
<feature type="modified residue" description="4-aspartylphosphate" evidence="13">
    <location>
        <position position="574"/>
    </location>
</feature>
<evidence type="ECO:0000256" key="10">
    <source>
        <dbReference type="ARBA" id="ARBA00022989"/>
    </source>
</evidence>
<feature type="transmembrane region" description="Helical" evidence="14">
    <location>
        <begin position="20"/>
        <end position="41"/>
    </location>
</feature>
<dbReference type="SUPFAM" id="SSF55874">
    <property type="entry name" value="ATPase domain of HSP90 chaperone/DNA topoisomerase II/histidine kinase"/>
    <property type="match status" value="1"/>
</dbReference>
<dbReference type="InterPro" id="IPR004358">
    <property type="entry name" value="Sig_transdc_His_kin-like_C"/>
</dbReference>
<dbReference type="PRINTS" id="PR00344">
    <property type="entry name" value="BCTRLSENSOR"/>
</dbReference>
<reference evidence="17 18" key="1">
    <citation type="submission" date="2020-07" db="EMBL/GenBank/DDBJ databases">
        <title>Endozoicomonas sp. nov., isolated from sediment.</title>
        <authorList>
            <person name="Gu T."/>
        </authorList>
    </citation>
    <scope>NUCLEOTIDE SEQUENCE [LARGE SCALE GENOMIC DNA]</scope>
    <source>
        <strain evidence="17 18">SM1973</strain>
    </source>
</reference>
<dbReference type="Pfam" id="PF00512">
    <property type="entry name" value="HisKA"/>
    <property type="match status" value="1"/>
</dbReference>
<evidence type="ECO:0000313" key="18">
    <source>
        <dbReference type="Proteomes" id="UP000569732"/>
    </source>
</evidence>
<feature type="domain" description="Response regulatory" evidence="16">
    <location>
        <begin position="525"/>
        <end position="641"/>
    </location>
</feature>
<dbReference type="InterPro" id="IPR005467">
    <property type="entry name" value="His_kinase_dom"/>
</dbReference>
<keyword evidence="12 14" id="KW-0472">Membrane</keyword>
<dbReference type="InterPro" id="IPR003594">
    <property type="entry name" value="HATPase_dom"/>
</dbReference>
<feature type="transmembrane region" description="Helical" evidence="14">
    <location>
        <begin position="225"/>
        <end position="244"/>
    </location>
</feature>
<dbReference type="AlphaFoldDB" id="A0A853IAP2"/>
<evidence type="ECO:0000259" key="15">
    <source>
        <dbReference type="PROSITE" id="PS50109"/>
    </source>
</evidence>
<dbReference type="GO" id="GO:0005524">
    <property type="term" value="F:ATP binding"/>
    <property type="evidence" value="ECO:0007669"/>
    <property type="project" value="UniProtKB-KW"/>
</dbReference>
<keyword evidence="4 13" id="KW-0597">Phosphoprotein</keyword>
<keyword evidence="18" id="KW-1185">Reference proteome</keyword>
<keyword evidence="8" id="KW-0418">Kinase</keyword>
<dbReference type="Gene3D" id="1.10.287.130">
    <property type="match status" value="1"/>
</dbReference>
<dbReference type="GO" id="GO:0016020">
    <property type="term" value="C:membrane"/>
    <property type="evidence" value="ECO:0007669"/>
    <property type="project" value="UniProtKB-SubCell"/>
</dbReference>
<dbReference type="InterPro" id="IPR021796">
    <property type="entry name" value="Tll0287-like_dom"/>
</dbReference>
<dbReference type="Proteomes" id="UP000569732">
    <property type="component" value="Unassembled WGS sequence"/>
</dbReference>
<dbReference type="InterPro" id="IPR036097">
    <property type="entry name" value="HisK_dim/P_sf"/>
</dbReference>
<evidence type="ECO:0000256" key="2">
    <source>
        <dbReference type="ARBA" id="ARBA00004370"/>
    </source>
</evidence>
<dbReference type="CDD" id="cd17546">
    <property type="entry name" value="REC_hyHK_CKI1_RcsC-like"/>
    <property type="match status" value="1"/>
</dbReference>
<dbReference type="SMART" id="SM00448">
    <property type="entry name" value="REC"/>
    <property type="match status" value="1"/>
</dbReference>
<protein>
    <recommendedName>
        <fullName evidence="3">histidine kinase</fullName>
        <ecNumber evidence="3">2.7.13.3</ecNumber>
    </recommendedName>
</protein>
<comment type="caution">
    <text evidence="17">The sequence shown here is derived from an EMBL/GenBank/DDBJ whole genome shotgun (WGS) entry which is preliminary data.</text>
</comment>
<keyword evidence="7" id="KW-0547">Nucleotide-binding</keyword>
<evidence type="ECO:0000256" key="12">
    <source>
        <dbReference type="ARBA" id="ARBA00023136"/>
    </source>
</evidence>
<dbReference type="Gene3D" id="3.40.50.2300">
    <property type="match status" value="1"/>
</dbReference>
<gene>
    <name evidence="17" type="ORF">H0A36_12895</name>
</gene>
<dbReference type="Gene3D" id="3.30.565.10">
    <property type="entry name" value="Histidine kinase-like ATPase, C-terminal domain"/>
    <property type="match status" value="1"/>
</dbReference>
<keyword evidence="6 14" id="KW-0812">Transmembrane</keyword>
<evidence type="ECO:0000256" key="13">
    <source>
        <dbReference type="PROSITE-ProRule" id="PRU00169"/>
    </source>
</evidence>
<dbReference type="SUPFAM" id="SSF47384">
    <property type="entry name" value="Homodimeric domain of signal transducing histidine kinase"/>
    <property type="match status" value="1"/>
</dbReference>
<keyword evidence="9" id="KW-0067">ATP-binding</keyword>
<name>A0A853IAP2_9GAMM</name>
<dbReference type="GO" id="GO:0000155">
    <property type="term" value="F:phosphorelay sensor kinase activity"/>
    <property type="evidence" value="ECO:0007669"/>
    <property type="project" value="InterPro"/>
</dbReference>
<dbReference type="InterPro" id="IPR036890">
    <property type="entry name" value="HATPase_C_sf"/>
</dbReference>
<dbReference type="RefSeq" id="WP_180568936.1">
    <property type="nucleotide sequence ID" value="NZ_JACCKB010000019.1"/>
</dbReference>
<evidence type="ECO:0000256" key="9">
    <source>
        <dbReference type="ARBA" id="ARBA00022840"/>
    </source>
</evidence>
<evidence type="ECO:0000256" key="7">
    <source>
        <dbReference type="ARBA" id="ARBA00022741"/>
    </source>
</evidence>
<dbReference type="SUPFAM" id="SSF52172">
    <property type="entry name" value="CheY-like"/>
    <property type="match status" value="1"/>
</dbReference>
<dbReference type="Pfam" id="PF02518">
    <property type="entry name" value="HATPase_c"/>
    <property type="match status" value="1"/>
</dbReference>
<evidence type="ECO:0000313" key="17">
    <source>
        <dbReference type="EMBL" id="NYZ66911.1"/>
    </source>
</evidence>
<dbReference type="Pfam" id="PF00072">
    <property type="entry name" value="Response_reg"/>
    <property type="match status" value="1"/>
</dbReference>
<evidence type="ECO:0000256" key="11">
    <source>
        <dbReference type="ARBA" id="ARBA00023012"/>
    </source>
</evidence>
<dbReference type="PROSITE" id="PS50110">
    <property type="entry name" value="RESPONSE_REGULATORY"/>
    <property type="match status" value="1"/>
</dbReference>
<dbReference type="SMART" id="SM00388">
    <property type="entry name" value="HisKA"/>
    <property type="match status" value="1"/>
</dbReference>
<dbReference type="EMBL" id="JACCKB010000019">
    <property type="protein sequence ID" value="NYZ66911.1"/>
    <property type="molecule type" value="Genomic_DNA"/>
</dbReference>
<evidence type="ECO:0000259" key="16">
    <source>
        <dbReference type="PROSITE" id="PS50110"/>
    </source>
</evidence>
<comment type="subcellular location">
    <subcellularLocation>
        <location evidence="2">Membrane</location>
    </subcellularLocation>
</comment>
<comment type="catalytic activity">
    <reaction evidence="1">
        <text>ATP + protein L-histidine = ADP + protein N-phospho-L-histidine.</text>
        <dbReference type="EC" id="2.7.13.3"/>
    </reaction>
</comment>
<proteinExistence type="predicted"/>
<evidence type="ECO:0000256" key="6">
    <source>
        <dbReference type="ARBA" id="ARBA00022692"/>
    </source>
</evidence>
<keyword evidence="5" id="KW-0808">Transferase</keyword>
<dbReference type="InterPro" id="IPR001789">
    <property type="entry name" value="Sig_transdc_resp-reg_receiver"/>
</dbReference>
<feature type="domain" description="Histidine kinase" evidence="15">
    <location>
        <begin position="285"/>
        <end position="501"/>
    </location>
</feature>
<dbReference type="PANTHER" id="PTHR45339:SF1">
    <property type="entry name" value="HYBRID SIGNAL TRANSDUCTION HISTIDINE KINASE J"/>
    <property type="match status" value="1"/>
</dbReference>
<dbReference type="CDD" id="cd16922">
    <property type="entry name" value="HATPase_EvgS-ArcB-TorS-like"/>
    <property type="match status" value="1"/>
</dbReference>
<evidence type="ECO:0000256" key="1">
    <source>
        <dbReference type="ARBA" id="ARBA00000085"/>
    </source>
</evidence>
<keyword evidence="11" id="KW-0902">Two-component regulatory system</keyword>
<dbReference type="EC" id="2.7.13.3" evidence="3"/>
<dbReference type="Pfam" id="PF11845">
    <property type="entry name" value="Tll0287-like"/>
    <property type="match status" value="1"/>
</dbReference>
<dbReference type="InterPro" id="IPR011006">
    <property type="entry name" value="CheY-like_superfamily"/>
</dbReference>
<evidence type="ECO:0000256" key="4">
    <source>
        <dbReference type="ARBA" id="ARBA00022553"/>
    </source>
</evidence>
<dbReference type="PROSITE" id="PS50109">
    <property type="entry name" value="HIS_KIN"/>
    <property type="match status" value="1"/>
</dbReference>
<evidence type="ECO:0000256" key="14">
    <source>
        <dbReference type="SAM" id="Phobius"/>
    </source>
</evidence>
<evidence type="ECO:0000256" key="8">
    <source>
        <dbReference type="ARBA" id="ARBA00022777"/>
    </source>
</evidence>
<sequence length="738" mass="82866">MLNSANESPYYYAWSQLKNWQFVFVLIIAFIATVILITWYISSLQSQLVKSSAINSASLYSQALIEFRSLYTSEVVTIAQQSGLKITHNYIEEKDAIPLPATLSILLGQRIGRHENGAKVSLYSPFPFPWRKKNIQTSSHFSQLAWQFLTQNPEQPFYRFEQVNSREVLRYATADVMHAGCLSCHNTHPDSPKQDWKLGDVRGVLEITLPVDKAIETSIQNLKGITLLLSIIGILGILAIGFVINKLRTNSLHLKKLVEERTAELATARDQALDASRAKSLFVANMSHEIRTPMNAVLGYAQILDQDDQLTQAHHEAIACILKAGNHLMEIINDILDLSKIEANAIELNTSSFSLKNLINTIAIMFKLRCQNKGLYWRLDFQGDNDLVVMGDEGKIRQVLINLIGNAVKFTDQGEVSLKVICQENHFVYFEVNDTGPGIASDSQEAIFELFQQGTAGHEKGGTGLGLTLAKKQVEIMGGQLEFTSTPHLSTRFFFTLQLPKATHQQVTQTTIKQVICLKPGYTVNALVVDDVADNRILLVKLLTKIGVQTLEATNGLEALDTLQHYQPDIIFLDINMPVMNGIEALNRIQTTEAYQDIKVVAVSAASLAHEPNFYLGKGFHRYIAKPFHVSEIYQCLHELLGIEFEYGTNDQPQPEDIAANKPIHADLSNVTLPTHLYQRLIKAAELYRISEVKLCVAEIVHQRQDDTYQPLITAINNYISQYDMKGLVQLLQRVHHD</sequence>
<dbReference type="FunFam" id="1.10.287.130:FF:000004">
    <property type="entry name" value="Ethylene receptor 1"/>
    <property type="match status" value="1"/>
</dbReference>
<evidence type="ECO:0000256" key="5">
    <source>
        <dbReference type="ARBA" id="ARBA00022679"/>
    </source>
</evidence>
<dbReference type="PANTHER" id="PTHR45339">
    <property type="entry name" value="HYBRID SIGNAL TRANSDUCTION HISTIDINE KINASE J"/>
    <property type="match status" value="1"/>
</dbReference>
<accession>A0A853IAP2</accession>
<organism evidence="17 18">
    <name type="scientific">Spartinivicinus marinus</name>
    <dbReference type="NCBI Taxonomy" id="2994442"/>
    <lineage>
        <taxon>Bacteria</taxon>
        <taxon>Pseudomonadati</taxon>
        <taxon>Pseudomonadota</taxon>
        <taxon>Gammaproteobacteria</taxon>
        <taxon>Oceanospirillales</taxon>
        <taxon>Zooshikellaceae</taxon>
        <taxon>Spartinivicinus</taxon>
    </lineage>
</organism>
<dbReference type="InterPro" id="IPR003661">
    <property type="entry name" value="HisK_dim/P_dom"/>
</dbReference>
<evidence type="ECO:0000256" key="3">
    <source>
        <dbReference type="ARBA" id="ARBA00012438"/>
    </source>
</evidence>
<keyword evidence="10 14" id="KW-1133">Transmembrane helix</keyword>
<dbReference type="SMART" id="SM00387">
    <property type="entry name" value="HATPase_c"/>
    <property type="match status" value="1"/>
</dbReference>